<keyword evidence="1" id="KW-0418">Kinase</keyword>
<comment type="caution">
    <text evidence="1">The sequence shown here is derived from an EMBL/GenBank/DDBJ whole genome shotgun (WGS) entry which is preliminary data.</text>
</comment>
<dbReference type="RefSeq" id="WP_026418957.1">
    <property type="nucleotide sequence ID" value="NZ_AUBJ02000001.1"/>
</dbReference>
<reference evidence="1 2" key="1">
    <citation type="submission" date="2013-07" db="EMBL/GenBank/DDBJ databases">
        <authorList>
            <consortium name="DOE Joint Genome Institute"/>
            <person name="Reeve W."/>
            <person name="Huntemann M."/>
            <person name="Han J."/>
            <person name="Chen A."/>
            <person name="Kyrpides N."/>
            <person name="Mavromatis K."/>
            <person name="Markowitz V."/>
            <person name="Palaniappan K."/>
            <person name="Ivanova N."/>
            <person name="Schaumberg A."/>
            <person name="Pati A."/>
            <person name="Liolios K."/>
            <person name="Nordberg H.P."/>
            <person name="Cantor M.N."/>
            <person name="Hua S.X."/>
            <person name="Woyke T."/>
        </authorList>
    </citation>
    <scope>NUCLEOTIDE SEQUENCE [LARGE SCALE GENOMIC DNA]</scope>
    <source>
        <strain evidence="1 2">DSM 43889</strain>
    </source>
</reference>
<sequence>MSAQSPTQQNGSAALAPHSVEVRVAALPHQLPVLRGIAGDIAMREDFDLDSIEDLRLAVDEVCSTLIRLAMPDATLVCRYDVAESALRVVASVVSASSTGPRTDTFGWRVLTTLTSSIDSTVETRDDGLSVVQVELVKQRGTAVAE</sequence>
<keyword evidence="2" id="KW-1185">Reference proteome</keyword>
<accession>A0ABT1JGE9</accession>
<dbReference type="EMBL" id="AUBJ02000001">
    <property type="protein sequence ID" value="MCP2331542.1"/>
    <property type="molecule type" value="Genomic_DNA"/>
</dbReference>
<reference evidence="1 2" key="2">
    <citation type="submission" date="2022-06" db="EMBL/GenBank/DDBJ databases">
        <title>Genomic Encyclopedia of Type Strains, Phase I: the one thousand microbial genomes (KMG-I) project.</title>
        <authorList>
            <person name="Kyrpides N."/>
        </authorList>
    </citation>
    <scope>NUCLEOTIDE SEQUENCE [LARGE SCALE GENOMIC DNA]</scope>
    <source>
        <strain evidence="1 2">DSM 43889</strain>
    </source>
</reference>
<evidence type="ECO:0000313" key="1">
    <source>
        <dbReference type="EMBL" id="MCP2331542.1"/>
    </source>
</evidence>
<dbReference type="GO" id="GO:0016301">
    <property type="term" value="F:kinase activity"/>
    <property type="evidence" value="ECO:0007669"/>
    <property type="project" value="UniProtKB-KW"/>
</dbReference>
<proteinExistence type="predicted"/>
<name>A0ABT1JGE9_ACTCY</name>
<protein>
    <submittedName>
        <fullName evidence="1">Serine/threonine-protein kinase RsbW</fullName>
    </submittedName>
</protein>
<organism evidence="1 2">
    <name type="scientific">Actinoalloteichus caeruleus DSM 43889</name>
    <dbReference type="NCBI Taxonomy" id="1120930"/>
    <lineage>
        <taxon>Bacteria</taxon>
        <taxon>Bacillati</taxon>
        <taxon>Actinomycetota</taxon>
        <taxon>Actinomycetes</taxon>
        <taxon>Pseudonocardiales</taxon>
        <taxon>Pseudonocardiaceae</taxon>
        <taxon>Actinoalloteichus</taxon>
        <taxon>Actinoalloteichus cyanogriseus</taxon>
    </lineage>
</organism>
<dbReference type="Proteomes" id="UP000791080">
    <property type="component" value="Unassembled WGS sequence"/>
</dbReference>
<keyword evidence="1" id="KW-0808">Transferase</keyword>
<evidence type="ECO:0000313" key="2">
    <source>
        <dbReference type="Proteomes" id="UP000791080"/>
    </source>
</evidence>
<gene>
    <name evidence="1" type="ORF">G443_001812</name>
</gene>